<sequence>MIEYNTKRFLIVDDFTDFRSALTGMLRQMGVAHIDAAVNGEEALALCRKHSYDVILHDYNLGKGKNGQQVLEELHHDKLLSPHCIFIIISAESSQAMVIAALECEPDSYLTKPFNLASLQQRLDKLITLKAVLRPVLEAEARGDYPAVLEACAKVIAAHPRYAPQCRRQQVAALAALGRRQDQERLLQSLVSERPLPWALVALADLSRETGHWDKALALYQDGIRQFPLIPALYDGLAATELARGNLEEAQEYLQQGLRISPNSLQRQQRMGQVAQRNQDHEQAARAFRQAVDLGRNSLFRNPENHLNLAASLTAQAGDGALGHRVVAEIRQTLGELDKTWRDDPALAIRSRLMHARTLDKSGHAAEARRLAEQVATEVAQLESFFDSDAALQVAAQLRDLGQADAADSVLATSVEMYGDDLAVMAEIARHTDNAALLTAGSQALEWNRQAIALYQQKQYAEALQLFRQALASQPRNISFALNTAQTLLRLAGARALPELRDECERCLQQAAAMPINDHRRERYRKLRERLEQL</sequence>
<dbReference type="RefSeq" id="WP_044499402.1">
    <property type="nucleotide sequence ID" value="NZ_LK391969.1"/>
</dbReference>
<organism evidence="6">
    <name type="scientific">Pseudomonas saudimassiliensis</name>
    <dbReference type="NCBI Taxonomy" id="1461581"/>
    <lineage>
        <taxon>Bacteria</taxon>
        <taxon>Pseudomonadati</taxon>
        <taxon>Pseudomonadota</taxon>
        <taxon>Gammaproteobacteria</taxon>
        <taxon>Pseudomonadales</taxon>
        <taxon>Pseudomonadaceae</taxon>
        <taxon>Pseudomonas</taxon>
    </lineage>
</organism>
<gene>
    <name evidence="6" type="ORF">BN1049_01757</name>
</gene>
<evidence type="ECO:0000259" key="5">
    <source>
        <dbReference type="PROSITE" id="PS50110"/>
    </source>
</evidence>
<dbReference type="PANTHER" id="PTHR43228:SF1">
    <property type="entry name" value="TWO-COMPONENT RESPONSE REGULATOR ARR22"/>
    <property type="match status" value="1"/>
</dbReference>
<dbReference type="CDD" id="cd17589">
    <property type="entry name" value="REC_TPR"/>
    <property type="match status" value="1"/>
</dbReference>
<evidence type="ECO:0000313" key="6">
    <source>
        <dbReference type="EMBL" id="CEA04840.1"/>
    </source>
</evidence>
<dbReference type="Pfam" id="PF13176">
    <property type="entry name" value="TPR_7"/>
    <property type="match status" value="1"/>
</dbReference>
<accession>A0A078MEZ8</accession>
<name>A0A078MEZ8_9PSED</name>
<dbReference type="SUPFAM" id="SSF48452">
    <property type="entry name" value="TPR-like"/>
    <property type="match status" value="2"/>
</dbReference>
<dbReference type="PROSITE" id="PS50005">
    <property type="entry name" value="TPR"/>
    <property type="match status" value="2"/>
</dbReference>
<keyword evidence="2 4" id="KW-0802">TPR repeat</keyword>
<feature type="repeat" description="TPR" evidence="4">
    <location>
        <begin position="444"/>
        <end position="477"/>
    </location>
</feature>
<dbReference type="Pfam" id="PF00072">
    <property type="entry name" value="Response_reg"/>
    <property type="match status" value="1"/>
</dbReference>
<dbReference type="SUPFAM" id="SSF52172">
    <property type="entry name" value="CheY-like"/>
    <property type="match status" value="1"/>
</dbReference>
<protein>
    <submittedName>
        <fullName evidence="6">Response regulator/TPR domain-containing protein</fullName>
    </submittedName>
</protein>
<feature type="domain" description="Response regulatory" evidence="5">
    <location>
        <begin position="8"/>
        <end position="127"/>
    </location>
</feature>
<keyword evidence="3" id="KW-0597">Phosphoprotein</keyword>
<feature type="repeat" description="TPR" evidence="4">
    <location>
        <begin position="231"/>
        <end position="264"/>
    </location>
</feature>
<dbReference type="InterPro" id="IPR011006">
    <property type="entry name" value="CheY-like_superfamily"/>
</dbReference>
<dbReference type="PANTHER" id="PTHR43228">
    <property type="entry name" value="TWO-COMPONENT RESPONSE REGULATOR"/>
    <property type="match status" value="1"/>
</dbReference>
<dbReference type="EMBL" id="LK391969">
    <property type="protein sequence ID" value="CEF26823.1"/>
    <property type="molecule type" value="Genomic_DNA"/>
</dbReference>
<dbReference type="PATRIC" id="fig|1461581.3.peg.1735"/>
<feature type="modified residue" description="4-aspartylphosphate" evidence="3">
    <location>
        <position position="58"/>
    </location>
</feature>
<evidence type="ECO:0000256" key="2">
    <source>
        <dbReference type="ARBA" id="ARBA00022803"/>
    </source>
</evidence>
<reference evidence="6" key="1">
    <citation type="submission" date="2014-07" db="EMBL/GenBank/DDBJ databases">
        <authorList>
            <person name="Urmite Genomes Urmite Genomes"/>
        </authorList>
    </citation>
    <scope>NUCLEOTIDE SEQUENCE</scope>
    <source>
        <strain evidence="6">12M76_air</strain>
    </source>
</reference>
<dbReference type="SMART" id="SM00028">
    <property type="entry name" value="TPR"/>
    <property type="match status" value="4"/>
</dbReference>
<proteinExistence type="predicted"/>
<dbReference type="InterPro" id="IPR001789">
    <property type="entry name" value="Sig_transdc_resp-reg_receiver"/>
</dbReference>
<dbReference type="InterPro" id="IPR052048">
    <property type="entry name" value="ST_Response_Regulator"/>
</dbReference>
<dbReference type="PROSITE" id="PS50110">
    <property type="entry name" value="RESPONSE_REGULATORY"/>
    <property type="match status" value="1"/>
</dbReference>
<dbReference type="InterPro" id="IPR019734">
    <property type="entry name" value="TPR_rpt"/>
</dbReference>
<dbReference type="InterPro" id="IPR011990">
    <property type="entry name" value="TPR-like_helical_dom_sf"/>
</dbReference>
<dbReference type="AlphaFoldDB" id="A0A078MEZ8"/>
<evidence type="ECO:0000256" key="1">
    <source>
        <dbReference type="ARBA" id="ARBA00022737"/>
    </source>
</evidence>
<evidence type="ECO:0000256" key="3">
    <source>
        <dbReference type="PROSITE-ProRule" id="PRU00169"/>
    </source>
</evidence>
<dbReference type="Pfam" id="PF13181">
    <property type="entry name" value="TPR_8"/>
    <property type="match status" value="1"/>
</dbReference>
<dbReference type="Gene3D" id="1.25.40.10">
    <property type="entry name" value="Tetratricopeptide repeat domain"/>
    <property type="match status" value="2"/>
</dbReference>
<dbReference type="Gene3D" id="3.40.50.2300">
    <property type="match status" value="1"/>
</dbReference>
<dbReference type="GO" id="GO:0000160">
    <property type="term" value="P:phosphorelay signal transduction system"/>
    <property type="evidence" value="ECO:0007669"/>
    <property type="project" value="InterPro"/>
</dbReference>
<evidence type="ECO:0000256" key="4">
    <source>
        <dbReference type="PROSITE-ProRule" id="PRU00339"/>
    </source>
</evidence>
<dbReference type="SMART" id="SM00448">
    <property type="entry name" value="REC"/>
    <property type="match status" value="1"/>
</dbReference>
<dbReference type="Pfam" id="PF07719">
    <property type="entry name" value="TPR_2"/>
    <property type="match status" value="1"/>
</dbReference>
<dbReference type="InterPro" id="IPR013105">
    <property type="entry name" value="TPR_2"/>
</dbReference>
<dbReference type="EMBL" id="LM997413">
    <property type="protein sequence ID" value="CEA04840.1"/>
    <property type="molecule type" value="Genomic_DNA"/>
</dbReference>
<keyword evidence="1" id="KW-0677">Repeat</keyword>